<dbReference type="AlphaFoldDB" id="A0A4R5VKY0"/>
<dbReference type="GO" id="GO:0003824">
    <property type="term" value="F:catalytic activity"/>
    <property type="evidence" value="ECO:0007669"/>
    <property type="project" value="InterPro"/>
</dbReference>
<evidence type="ECO:0000259" key="1">
    <source>
        <dbReference type="Pfam" id="PF00383"/>
    </source>
</evidence>
<reference evidence="2 3" key="1">
    <citation type="submission" date="2019-03" db="EMBL/GenBank/DDBJ databases">
        <title>Bacillus niacini sp. nov. a Nicotinate-Metabolizing Mesophile Isolated from Soil.</title>
        <authorList>
            <person name="Zhang G."/>
        </authorList>
    </citation>
    <scope>NUCLEOTIDE SEQUENCE [LARGE SCALE GENOMIC DNA]</scope>
    <source>
        <strain evidence="2 3">WN066</strain>
    </source>
</reference>
<feature type="domain" description="CMP/dCMP-type deaminase" evidence="1">
    <location>
        <begin position="9"/>
        <end position="58"/>
    </location>
</feature>
<dbReference type="Gene3D" id="3.40.140.10">
    <property type="entry name" value="Cytidine Deaminase, domain 2"/>
    <property type="match status" value="1"/>
</dbReference>
<organism evidence="2 3">
    <name type="scientific">Bacillus salipaludis</name>
    <dbReference type="NCBI Taxonomy" id="2547811"/>
    <lineage>
        <taxon>Bacteria</taxon>
        <taxon>Bacillati</taxon>
        <taxon>Bacillota</taxon>
        <taxon>Bacilli</taxon>
        <taxon>Bacillales</taxon>
        <taxon>Bacillaceae</taxon>
        <taxon>Bacillus</taxon>
    </lineage>
</organism>
<sequence length="69" mass="7322">MELGGITIDNLFMKAAIDIALNNVLTSSGGPFGAVIVKNGKVISMGRNQVVAEKDPTAFVRVGWTVLQF</sequence>
<dbReference type="InterPro" id="IPR002125">
    <property type="entry name" value="CMP_dCMP_dom"/>
</dbReference>
<evidence type="ECO:0000313" key="2">
    <source>
        <dbReference type="EMBL" id="TDK58640.1"/>
    </source>
</evidence>
<dbReference type="Proteomes" id="UP000295132">
    <property type="component" value="Unassembled WGS sequence"/>
</dbReference>
<comment type="caution">
    <text evidence="2">The sequence shown here is derived from an EMBL/GenBank/DDBJ whole genome shotgun (WGS) entry which is preliminary data.</text>
</comment>
<proteinExistence type="predicted"/>
<accession>A0A4R5VKY0</accession>
<protein>
    <recommendedName>
        <fullName evidence="1">CMP/dCMP-type deaminase domain-containing protein</fullName>
    </recommendedName>
</protein>
<dbReference type="Pfam" id="PF00383">
    <property type="entry name" value="dCMP_cyt_deam_1"/>
    <property type="match status" value="1"/>
</dbReference>
<evidence type="ECO:0000313" key="3">
    <source>
        <dbReference type="Proteomes" id="UP000295132"/>
    </source>
</evidence>
<dbReference type="EMBL" id="SMYO01000012">
    <property type="protein sequence ID" value="TDK58640.1"/>
    <property type="molecule type" value="Genomic_DNA"/>
</dbReference>
<name>A0A4R5VKY0_9BACI</name>
<gene>
    <name evidence="2" type="ORF">E2K98_22590</name>
</gene>
<dbReference type="SUPFAM" id="SSF53927">
    <property type="entry name" value="Cytidine deaminase-like"/>
    <property type="match status" value="1"/>
</dbReference>
<dbReference type="InterPro" id="IPR016193">
    <property type="entry name" value="Cytidine_deaminase-like"/>
</dbReference>